<dbReference type="PANTHER" id="PTHR10578:SF107">
    <property type="entry name" value="2-HYDROXYACID OXIDASE 1"/>
    <property type="match status" value="1"/>
</dbReference>
<evidence type="ECO:0000256" key="4">
    <source>
        <dbReference type="ARBA" id="ARBA00023002"/>
    </source>
</evidence>
<gene>
    <name evidence="7" type="primary">lldD</name>
    <name evidence="7" type="ORF">GCM10009038_16710</name>
</gene>
<dbReference type="Pfam" id="PF01070">
    <property type="entry name" value="FMN_dh"/>
    <property type="match status" value="1"/>
</dbReference>
<feature type="domain" description="FMN hydroxy acid dehydrogenase" evidence="6">
    <location>
        <begin position="9"/>
        <end position="393"/>
    </location>
</feature>
<reference evidence="8" key="1">
    <citation type="journal article" date="2019" name="Int. J. Syst. Evol. Microbiol.">
        <title>The Global Catalogue of Microorganisms (GCM) 10K type strain sequencing project: providing services to taxonomists for standard genome sequencing and annotation.</title>
        <authorList>
            <consortium name="The Broad Institute Genomics Platform"/>
            <consortium name="The Broad Institute Genome Sequencing Center for Infectious Disease"/>
            <person name="Wu L."/>
            <person name="Ma J."/>
        </authorList>
    </citation>
    <scope>NUCLEOTIDE SEQUENCE [LARGE SCALE GENOMIC DNA]</scope>
    <source>
        <strain evidence="8">KCTC 32998</strain>
    </source>
</reference>
<dbReference type="PROSITE" id="PS51349">
    <property type="entry name" value="FMN_HYDROXY_ACID_DH_2"/>
    <property type="match status" value="1"/>
</dbReference>
<dbReference type="PIRSF" id="PIRSF000138">
    <property type="entry name" value="Al-hdrx_acd_dh"/>
    <property type="match status" value="1"/>
</dbReference>
<dbReference type="InterPro" id="IPR037396">
    <property type="entry name" value="FMN_HAD"/>
</dbReference>
<accession>A0ABQ3DX24</accession>
<dbReference type="InterPro" id="IPR012133">
    <property type="entry name" value="Alpha-hydoxy_acid_DH_FMN"/>
</dbReference>
<dbReference type="InterPro" id="IPR013785">
    <property type="entry name" value="Aldolase_TIM"/>
</dbReference>
<evidence type="ECO:0000256" key="3">
    <source>
        <dbReference type="ARBA" id="ARBA00022643"/>
    </source>
</evidence>
<dbReference type="CDD" id="cd02809">
    <property type="entry name" value="alpha_hydroxyacid_oxid_FMN"/>
    <property type="match status" value="1"/>
</dbReference>
<evidence type="ECO:0000259" key="6">
    <source>
        <dbReference type="PROSITE" id="PS51349"/>
    </source>
</evidence>
<evidence type="ECO:0000256" key="2">
    <source>
        <dbReference type="ARBA" id="ARBA00022630"/>
    </source>
</evidence>
<name>A0ABQ3DX24_9GAMM</name>
<dbReference type="EMBL" id="BMZI01000003">
    <property type="protein sequence ID" value="GHB18335.1"/>
    <property type="molecule type" value="Genomic_DNA"/>
</dbReference>
<evidence type="ECO:0000313" key="7">
    <source>
        <dbReference type="EMBL" id="GHB18335.1"/>
    </source>
</evidence>
<evidence type="ECO:0000256" key="1">
    <source>
        <dbReference type="ARBA" id="ARBA00001917"/>
    </source>
</evidence>
<sequence length="399" mass="43787">MRRRYPSHYLWRRAKSIDELAIMARHRLPAFAWEYLDGGAEDEVTLANNRRAFGGWQWQPRTLRNIETLETRTSLLDEPVALPLAIAPTGYNGMLWKDGDIALARAASHLGVPFTLSTVSCNSLEQIAAAVPEARLWLQLYVLHDETTRNDMLERALAANADALLVTTDAVVLGRREWDSRCFARPRRLGLKYLFDAALHPLWARQALWPQGLPTLGNLTHYLPEGQHSAASAASYIGQQMTRCLTWETLAEIRRRWPRKLLVKGILNAEDALEARRIGADGVVVTNHGGRQLDGAPASLDALSEVVDAVGDSMHVLLDSGIRRGSDIAKAVALGAEGVLSGRATLYGLALGGEAGAGHALTLMHEQLTNVMAQLGCGRVDQLDPGYLRRSLYPSGLTP</sequence>
<comment type="caution">
    <text evidence="7">The sequence shown here is derived from an EMBL/GenBank/DDBJ whole genome shotgun (WGS) entry which is preliminary data.</text>
</comment>
<dbReference type="RefSeq" id="WP_229809007.1">
    <property type="nucleotide sequence ID" value="NZ_BMZI01000003.1"/>
</dbReference>
<keyword evidence="4" id="KW-0560">Oxidoreductase</keyword>
<dbReference type="SUPFAM" id="SSF51395">
    <property type="entry name" value="FMN-linked oxidoreductases"/>
    <property type="match status" value="1"/>
</dbReference>
<comment type="similarity">
    <text evidence="5">Belongs to the FMN-dependent alpha-hydroxy acid dehydrogenase family.</text>
</comment>
<dbReference type="PANTHER" id="PTHR10578">
    <property type="entry name" value="S -2-HYDROXY-ACID OXIDASE-RELATED"/>
    <property type="match status" value="1"/>
</dbReference>
<comment type="cofactor">
    <cofactor evidence="1">
        <name>FMN</name>
        <dbReference type="ChEBI" id="CHEBI:58210"/>
    </cofactor>
</comment>
<protein>
    <submittedName>
        <fullName evidence="7">FMN-dependent dehydrogenase</fullName>
    </submittedName>
</protein>
<evidence type="ECO:0000256" key="5">
    <source>
        <dbReference type="ARBA" id="ARBA00024042"/>
    </source>
</evidence>
<organism evidence="7 8">
    <name type="scientific">Salinicola rhizosphaerae</name>
    <dbReference type="NCBI Taxonomy" id="1443141"/>
    <lineage>
        <taxon>Bacteria</taxon>
        <taxon>Pseudomonadati</taxon>
        <taxon>Pseudomonadota</taxon>
        <taxon>Gammaproteobacteria</taxon>
        <taxon>Oceanospirillales</taxon>
        <taxon>Halomonadaceae</taxon>
        <taxon>Salinicola</taxon>
    </lineage>
</organism>
<evidence type="ECO:0000313" key="8">
    <source>
        <dbReference type="Proteomes" id="UP000646745"/>
    </source>
</evidence>
<dbReference type="Proteomes" id="UP000646745">
    <property type="component" value="Unassembled WGS sequence"/>
</dbReference>
<proteinExistence type="inferred from homology"/>
<dbReference type="InterPro" id="IPR000262">
    <property type="entry name" value="FMN-dep_DH"/>
</dbReference>
<keyword evidence="3" id="KW-0288">FMN</keyword>
<keyword evidence="2" id="KW-0285">Flavoprotein</keyword>
<dbReference type="Gene3D" id="3.20.20.70">
    <property type="entry name" value="Aldolase class I"/>
    <property type="match status" value="1"/>
</dbReference>
<keyword evidence="8" id="KW-1185">Reference proteome</keyword>